<dbReference type="Pfam" id="PF00072">
    <property type="entry name" value="Response_reg"/>
    <property type="match status" value="1"/>
</dbReference>
<dbReference type="PANTHER" id="PTHR48111:SF40">
    <property type="entry name" value="PHOSPHATE REGULON TRANSCRIPTIONAL REGULATORY PROTEIN PHOB"/>
    <property type="match status" value="1"/>
</dbReference>
<evidence type="ECO:0000259" key="9">
    <source>
        <dbReference type="PROSITE" id="PS50110"/>
    </source>
</evidence>
<dbReference type="STRING" id="1017273.SAMN05443094_10424"/>
<dbReference type="EMBL" id="FTLX01000004">
    <property type="protein sequence ID" value="SIQ83124.1"/>
    <property type="molecule type" value="Genomic_DNA"/>
</dbReference>
<keyword evidence="3" id="KW-0902">Two-component regulatory system</keyword>
<dbReference type="FunFam" id="3.40.50.2300:FF:000001">
    <property type="entry name" value="DNA-binding response regulator PhoB"/>
    <property type="match status" value="1"/>
</dbReference>
<dbReference type="RefSeq" id="WP_045852570.1">
    <property type="nucleotide sequence ID" value="NZ_FTLX01000004.1"/>
</dbReference>
<evidence type="ECO:0000256" key="6">
    <source>
        <dbReference type="ARBA" id="ARBA00023163"/>
    </source>
</evidence>
<dbReference type="InterPro" id="IPR001789">
    <property type="entry name" value="Sig_transdc_resp-reg_receiver"/>
</dbReference>
<sequence>MKKKLLIVDDEWNMRNLLRIHLTKDFDITEAVDGEEAVSLIKKSSLDLIILDVMMPGLDGMEVCKEVRKVKKTPILMLTARNDTKDKVHGLEMGADDYLVKPFEPDELLARVKALLRRSALSSETSEKEGKGALNYGNGFMEIDQEGHSVFIAGEKLELTPKEYKLLHVIASNPKRVFTRDVLLDILWGYNDSRDTRTVDSHVKNIRIKIKEKGFDYNPFETVWGVGYKFREPDEQL</sequence>
<evidence type="ECO:0000256" key="1">
    <source>
        <dbReference type="ARBA" id="ARBA00004496"/>
    </source>
</evidence>
<dbReference type="PANTHER" id="PTHR48111">
    <property type="entry name" value="REGULATOR OF RPOS"/>
    <property type="match status" value="1"/>
</dbReference>
<dbReference type="SMART" id="SM00448">
    <property type="entry name" value="REC"/>
    <property type="match status" value="1"/>
</dbReference>
<dbReference type="InterPro" id="IPR016032">
    <property type="entry name" value="Sig_transdc_resp-reg_C-effctor"/>
</dbReference>
<evidence type="ECO:0000256" key="3">
    <source>
        <dbReference type="ARBA" id="ARBA00023012"/>
    </source>
</evidence>
<dbReference type="Gene3D" id="6.10.250.690">
    <property type="match status" value="1"/>
</dbReference>
<dbReference type="InterPro" id="IPR039420">
    <property type="entry name" value="WalR-like"/>
</dbReference>
<dbReference type="GO" id="GO:0000156">
    <property type="term" value="F:phosphorelay response regulator activity"/>
    <property type="evidence" value="ECO:0007669"/>
    <property type="project" value="TreeGrafter"/>
</dbReference>
<dbReference type="GO" id="GO:0000976">
    <property type="term" value="F:transcription cis-regulatory region binding"/>
    <property type="evidence" value="ECO:0007669"/>
    <property type="project" value="TreeGrafter"/>
</dbReference>
<keyword evidence="5 8" id="KW-0238">DNA-binding</keyword>
<dbReference type="Gene3D" id="3.40.50.2300">
    <property type="match status" value="1"/>
</dbReference>
<dbReference type="AlphaFoldDB" id="A0A1N6VZ78"/>
<dbReference type="GO" id="GO:0006355">
    <property type="term" value="P:regulation of DNA-templated transcription"/>
    <property type="evidence" value="ECO:0007669"/>
    <property type="project" value="InterPro"/>
</dbReference>
<keyword evidence="14" id="KW-1185">Reference proteome</keyword>
<evidence type="ECO:0000256" key="5">
    <source>
        <dbReference type="ARBA" id="ARBA00023125"/>
    </source>
</evidence>
<dbReference type="OrthoDB" id="9790442at2"/>
<dbReference type="PROSITE" id="PS50110">
    <property type="entry name" value="RESPONSE_REGULATORY"/>
    <property type="match status" value="1"/>
</dbReference>
<dbReference type="GO" id="GO:0032993">
    <property type="term" value="C:protein-DNA complex"/>
    <property type="evidence" value="ECO:0007669"/>
    <property type="project" value="TreeGrafter"/>
</dbReference>
<dbReference type="SUPFAM" id="SSF52172">
    <property type="entry name" value="CheY-like"/>
    <property type="match status" value="1"/>
</dbReference>
<dbReference type="InterPro" id="IPR036388">
    <property type="entry name" value="WH-like_DNA-bd_sf"/>
</dbReference>
<keyword evidence="2 7" id="KW-0597">Phosphoprotein</keyword>
<dbReference type="Pfam" id="PF00486">
    <property type="entry name" value="Trans_reg_C"/>
    <property type="match status" value="1"/>
</dbReference>
<organism evidence="12 13">
    <name type="scientific">Domibacillus enclensis</name>
    <dbReference type="NCBI Taxonomy" id="1017273"/>
    <lineage>
        <taxon>Bacteria</taxon>
        <taxon>Bacillati</taxon>
        <taxon>Bacillota</taxon>
        <taxon>Bacilli</taxon>
        <taxon>Bacillales</taxon>
        <taxon>Bacillaceae</taxon>
        <taxon>Domibacillus</taxon>
    </lineage>
</organism>
<evidence type="ECO:0000313" key="11">
    <source>
        <dbReference type="EMBL" id="OXS77804.1"/>
    </source>
</evidence>
<feature type="DNA-binding region" description="OmpR/PhoB-type" evidence="8">
    <location>
        <begin position="131"/>
        <end position="232"/>
    </location>
</feature>
<dbReference type="Proteomes" id="UP000215545">
    <property type="component" value="Unassembled WGS sequence"/>
</dbReference>
<proteinExistence type="predicted"/>
<evidence type="ECO:0000313" key="12">
    <source>
        <dbReference type="EMBL" id="SIQ83124.1"/>
    </source>
</evidence>
<evidence type="ECO:0000256" key="4">
    <source>
        <dbReference type="ARBA" id="ARBA00023015"/>
    </source>
</evidence>
<dbReference type="InterPro" id="IPR011006">
    <property type="entry name" value="CheY-like_superfamily"/>
</dbReference>
<dbReference type="SUPFAM" id="SSF46894">
    <property type="entry name" value="C-terminal effector domain of the bipartite response regulators"/>
    <property type="match status" value="1"/>
</dbReference>
<dbReference type="CDD" id="cd00383">
    <property type="entry name" value="trans_reg_C"/>
    <property type="match status" value="1"/>
</dbReference>
<comment type="subcellular location">
    <subcellularLocation>
        <location evidence="1">Cytoplasm</location>
    </subcellularLocation>
</comment>
<evidence type="ECO:0000256" key="2">
    <source>
        <dbReference type="ARBA" id="ARBA00022553"/>
    </source>
</evidence>
<evidence type="ECO:0000313" key="14">
    <source>
        <dbReference type="Proteomes" id="UP000215545"/>
    </source>
</evidence>
<evidence type="ECO:0000256" key="8">
    <source>
        <dbReference type="PROSITE-ProRule" id="PRU01091"/>
    </source>
</evidence>
<dbReference type="SMART" id="SM00862">
    <property type="entry name" value="Trans_reg_C"/>
    <property type="match status" value="1"/>
</dbReference>
<keyword evidence="6" id="KW-0804">Transcription</keyword>
<gene>
    <name evidence="11" type="ORF">B1B05_09360</name>
    <name evidence="12" type="ORF">SAMN05443094_10424</name>
</gene>
<evidence type="ECO:0000259" key="10">
    <source>
        <dbReference type="PROSITE" id="PS51755"/>
    </source>
</evidence>
<reference evidence="14" key="2">
    <citation type="submission" date="2017-03" db="EMBL/GenBank/DDBJ databases">
        <title>Bacillus sp. V-88(T) DSM27956, whole genome shotgun sequencing project.</title>
        <authorList>
            <person name="Dastager S.G."/>
            <person name="Neurgaonkar P.S."/>
            <person name="Dharne M.S."/>
        </authorList>
    </citation>
    <scope>NUCLEOTIDE SEQUENCE [LARGE SCALE GENOMIC DNA]</scope>
    <source>
        <strain evidence="14">DSM 25145</strain>
    </source>
</reference>
<dbReference type="Proteomes" id="UP000186385">
    <property type="component" value="Unassembled WGS sequence"/>
</dbReference>
<dbReference type="GO" id="GO:0005829">
    <property type="term" value="C:cytosol"/>
    <property type="evidence" value="ECO:0007669"/>
    <property type="project" value="TreeGrafter"/>
</dbReference>
<evidence type="ECO:0000256" key="7">
    <source>
        <dbReference type="PROSITE-ProRule" id="PRU00169"/>
    </source>
</evidence>
<accession>A0A1N6VZ78</accession>
<evidence type="ECO:0000313" key="13">
    <source>
        <dbReference type="Proteomes" id="UP000186385"/>
    </source>
</evidence>
<keyword evidence="4" id="KW-0805">Transcription regulation</keyword>
<dbReference type="EMBL" id="MWSK01000004">
    <property type="protein sequence ID" value="OXS77804.1"/>
    <property type="molecule type" value="Genomic_DNA"/>
</dbReference>
<feature type="domain" description="OmpR/PhoB-type" evidence="10">
    <location>
        <begin position="131"/>
        <end position="232"/>
    </location>
</feature>
<dbReference type="Gene3D" id="1.10.10.10">
    <property type="entry name" value="Winged helix-like DNA-binding domain superfamily/Winged helix DNA-binding domain"/>
    <property type="match status" value="1"/>
</dbReference>
<protein>
    <submittedName>
        <fullName evidence="11">DNA-binding response regulator</fullName>
    </submittedName>
    <submittedName>
        <fullName evidence="12">Two-component system, OmpR family, response regulator ResD</fullName>
    </submittedName>
</protein>
<dbReference type="PROSITE" id="PS51755">
    <property type="entry name" value="OMPR_PHOB"/>
    <property type="match status" value="1"/>
</dbReference>
<name>A0A1N6VZ78_9BACI</name>
<reference evidence="12 13" key="1">
    <citation type="submission" date="2017-01" db="EMBL/GenBank/DDBJ databases">
        <authorList>
            <person name="Mah S.A."/>
            <person name="Swanson W.J."/>
            <person name="Moy G.W."/>
            <person name="Vacquier V.D."/>
        </authorList>
    </citation>
    <scope>NUCLEOTIDE SEQUENCE [LARGE SCALE GENOMIC DNA]</scope>
    <source>
        <strain evidence="12 13">NIO-1016</strain>
    </source>
</reference>
<feature type="modified residue" description="4-aspartylphosphate" evidence="7">
    <location>
        <position position="52"/>
    </location>
</feature>
<reference evidence="11" key="3">
    <citation type="submission" date="2017-03" db="EMBL/GenBank/DDBJ databases">
        <authorList>
            <person name="Dastager S.G."/>
            <person name="Neurgaonkar P.S."/>
            <person name="Dharne M.S."/>
        </authorList>
    </citation>
    <scope>NUCLEOTIDE SEQUENCE</scope>
    <source>
        <strain evidence="11">DSM 25145</strain>
    </source>
</reference>
<feature type="domain" description="Response regulatory" evidence="9">
    <location>
        <begin position="4"/>
        <end position="116"/>
    </location>
</feature>
<dbReference type="InterPro" id="IPR001867">
    <property type="entry name" value="OmpR/PhoB-type_DNA-bd"/>
</dbReference>